<protein>
    <submittedName>
        <fullName evidence="1">Uncharacterized protein</fullName>
    </submittedName>
</protein>
<comment type="caution">
    <text evidence="1">The sequence shown here is derived from an EMBL/GenBank/DDBJ whole genome shotgun (WGS) entry which is preliminary data.</text>
</comment>
<keyword evidence="2" id="KW-1185">Reference proteome</keyword>
<evidence type="ECO:0000313" key="2">
    <source>
        <dbReference type="Proteomes" id="UP001497535"/>
    </source>
</evidence>
<sequence>MKPANFLIVCIFNWLLWTFVKSTPIRKSLAIQVDKDNTETRILNDGGESSVNAQIRGYKLPKIKIMEKDKDKGADKVLNRSGYNKSYYQKNKEKMREYHRNYRKQNKEKVNELVRNNYQKNKEKILKRQKNYKKNNREKVNEYQRKYRQEKKNVQSGNNEGTSSVNPQTDDFINNGKLPIVCEISFEEGNPNQGEEKCNNSEAEHNQIEAEEPNKILEEDINQKELNKKIHFFDLNEMPDDEV</sequence>
<accession>A0ACB1A580</accession>
<dbReference type="Proteomes" id="UP001497535">
    <property type="component" value="Unassembled WGS sequence"/>
</dbReference>
<dbReference type="EMBL" id="CAVMJV010000061">
    <property type="protein sequence ID" value="CAK5086597.1"/>
    <property type="molecule type" value="Genomic_DNA"/>
</dbReference>
<organism evidence="1 2">
    <name type="scientific">Meloidogyne enterolobii</name>
    <name type="common">Root-knot nematode worm</name>
    <name type="synonym">Meloidogyne mayaguensis</name>
    <dbReference type="NCBI Taxonomy" id="390850"/>
    <lineage>
        <taxon>Eukaryota</taxon>
        <taxon>Metazoa</taxon>
        <taxon>Ecdysozoa</taxon>
        <taxon>Nematoda</taxon>
        <taxon>Chromadorea</taxon>
        <taxon>Rhabditida</taxon>
        <taxon>Tylenchina</taxon>
        <taxon>Tylenchomorpha</taxon>
        <taxon>Tylenchoidea</taxon>
        <taxon>Meloidogynidae</taxon>
        <taxon>Meloidogyninae</taxon>
        <taxon>Meloidogyne</taxon>
    </lineage>
</organism>
<gene>
    <name evidence="1" type="ORF">MENTE1834_LOCUS34106</name>
</gene>
<reference evidence="1" key="1">
    <citation type="submission" date="2023-11" db="EMBL/GenBank/DDBJ databases">
        <authorList>
            <person name="Poullet M."/>
        </authorList>
    </citation>
    <scope>NUCLEOTIDE SEQUENCE</scope>
    <source>
        <strain evidence="1">E1834</strain>
    </source>
</reference>
<proteinExistence type="predicted"/>
<evidence type="ECO:0000313" key="1">
    <source>
        <dbReference type="EMBL" id="CAK5086597.1"/>
    </source>
</evidence>
<name>A0ACB1A580_MELEN</name>